<name>A0A3M7PYD9_BRAPC</name>
<evidence type="ECO:0000313" key="2">
    <source>
        <dbReference type="EMBL" id="RNA04196.1"/>
    </source>
</evidence>
<keyword evidence="3" id="KW-1185">Reference proteome</keyword>
<gene>
    <name evidence="2" type="ORF">BpHYR1_015336</name>
</gene>
<evidence type="ECO:0000256" key="1">
    <source>
        <dbReference type="SAM" id="Phobius"/>
    </source>
</evidence>
<reference evidence="2 3" key="1">
    <citation type="journal article" date="2018" name="Sci. Rep.">
        <title>Genomic signatures of local adaptation to the degree of environmental predictability in rotifers.</title>
        <authorList>
            <person name="Franch-Gras L."/>
            <person name="Hahn C."/>
            <person name="Garcia-Roger E.M."/>
            <person name="Carmona M.J."/>
            <person name="Serra M."/>
            <person name="Gomez A."/>
        </authorList>
    </citation>
    <scope>NUCLEOTIDE SEQUENCE [LARGE SCALE GENOMIC DNA]</scope>
    <source>
        <strain evidence="2">HYR1</strain>
    </source>
</reference>
<comment type="caution">
    <text evidence="2">The sequence shown here is derived from an EMBL/GenBank/DDBJ whole genome shotgun (WGS) entry which is preliminary data.</text>
</comment>
<keyword evidence="1" id="KW-0812">Transmembrane</keyword>
<dbReference type="EMBL" id="REGN01008203">
    <property type="protein sequence ID" value="RNA04196.1"/>
    <property type="molecule type" value="Genomic_DNA"/>
</dbReference>
<feature type="transmembrane region" description="Helical" evidence="1">
    <location>
        <begin position="112"/>
        <end position="133"/>
    </location>
</feature>
<dbReference type="Proteomes" id="UP000276133">
    <property type="component" value="Unassembled WGS sequence"/>
</dbReference>
<organism evidence="2 3">
    <name type="scientific">Brachionus plicatilis</name>
    <name type="common">Marine rotifer</name>
    <name type="synonym">Brachionus muelleri</name>
    <dbReference type="NCBI Taxonomy" id="10195"/>
    <lineage>
        <taxon>Eukaryota</taxon>
        <taxon>Metazoa</taxon>
        <taxon>Spiralia</taxon>
        <taxon>Gnathifera</taxon>
        <taxon>Rotifera</taxon>
        <taxon>Eurotatoria</taxon>
        <taxon>Monogononta</taxon>
        <taxon>Pseudotrocha</taxon>
        <taxon>Ploima</taxon>
        <taxon>Brachionidae</taxon>
        <taxon>Brachionus</taxon>
    </lineage>
</organism>
<keyword evidence="1" id="KW-0472">Membrane</keyword>
<dbReference type="AlphaFoldDB" id="A0A3M7PYD9"/>
<protein>
    <submittedName>
        <fullName evidence="2">Uncharacterized protein</fullName>
    </submittedName>
</protein>
<evidence type="ECO:0000313" key="3">
    <source>
        <dbReference type="Proteomes" id="UP000276133"/>
    </source>
</evidence>
<feature type="transmembrane region" description="Helical" evidence="1">
    <location>
        <begin position="34"/>
        <end position="54"/>
    </location>
</feature>
<proteinExistence type="predicted"/>
<accession>A0A3M7PYD9</accession>
<keyword evidence="1" id="KW-1133">Transmembrane helix</keyword>
<sequence length="191" mass="22697">MIAIKQIIRRFIQAFQRFQIKIVLFSLKFTQHRLVHITSFLFYFSILTWPHIIFSRIIRHLFIVTKSAHRWHIVPGRMILLIEQRIQKPRRHLVYIDQNFGVLEWLQNGHSVQIVLFTCLTLFLYFSLLVKLLENITLFKYSYSLMIEWSLLITSLLSRWDSPRTVAPADGGLVSAELNLIIDFISRTALR</sequence>